<comment type="caution">
    <text evidence="2">The sequence shown here is derived from an EMBL/GenBank/DDBJ whole genome shotgun (WGS) entry which is preliminary data.</text>
</comment>
<dbReference type="PANTHER" id="PTHR31157">
    <property type="entry name" value="SCP DOMAIN-CONTAINING PROTEIN"/>
    <property type="match status" value="1"/>
</dbReference>
<protein>
    <submittedName>
        <fullName evidence="2">CAP domain-containing protein</fullName>
    </submittedName>
</protein>
<reference evidence="2 3" key="1">
    <citation type="submission" date="2020-08" db="EMBL/GenBank/DDBJ databases">
        <title>Genome public.</title>
        <authorList>
            <person name="Liu C."/>
            <person name="Sun Q."/>
        </authorList>
    </citation>
    <scope>NUCLEOTIDE SEQUENCE [LARGE SCALE GENOMIC DNA]</scope>
    <source>
        <strain evidence="2 3">NSJ-6</strain>
    </source>
</reference>
<dbReference type="InterPro" id="IPR014044">
    <property type="entry name" value="CAP_dom"/>
</dbReference>
<dbReference type="RefSeq" id="WP_032118064.1">
    <property type="nucleotide sequence ID" value="NZ_JACOOO010000008.1"/>
</dbReference>
<dbReference type="Proteomes" id="UP000596929">
    <property type="component" value="Unassembled WGS sequence"/>
</dbReference>
<organism evidence="2 3">
    <name type="scientific">Clostridium hominis</name>
    <dbReference type="NCBI Taxonomy" id="2763036"/>
    <lineage>
        <taxon>Bacteria</taxon>
        <taxon>Bacillati</taxon>
        <taxon>Bacillota</taxon>
        <taxon>Clostridia</taxon>
        <taxon>Eubacteriales</taxon>
        <taxon>Clostridiaceae</taxon>
        <taxon>Clostridium</taxon>
    </lineage>
</organism>
<name>A0ABR7DBZ9_9CLOT</name>
<feature type="domain" description="SCP" evidence="1">
    <location>
        <begin position="146"/>
        <end position="266"/>
    </location>
</feature>
<gene>
    <name evidence="2" type="ORF">H8S20_05755</name>
</gene>
<dbReference type="CDD" id="cd05379">
    <property type="entry name" value="CAP_bacterial"/>
    <property type="match status" value="1"/>
</dbReference>
<dbReference type="Gene3D" id="3.40.33.10">
    <property type="entry name" value="CAP"/>
    <property type="match status" value="1"/>
</dbReference>
<dbReference type="InterPro" id="IPR035940">
    <property type="entry name" value="CAP_sf"/>
</dbReference>
<dbReference type="Pfam" id="PF00188">
    <property type="entry name" value="CAP"/>
    <property type="match status" value="1"/>
</dbReference>
<keyword evidence="3" id="KW-1185">Reference proteome</keyword>
<sequence length="268" mass="29706">MKNKLIAAIISICVIGGVGTTIFLDQKSKNLNELSENKVLQEKSIEDSSSKEDSKAQKDVVEKEVKAVNEGDIQTASLENSEPVQNSVVEENEVINSVVDNTNEEVVQEVIQESSNEVEVSRPDNEAQIPTYDSSYMAEVESMIFNKVNEERSKNGLAPLSYNGTMEYYARIKSQDMGDRGYFDHNNPEGELITAQMQRDGVSYSSWGENIAYIGGVSDATTLANQFMTNWMNSSGHRANILSSNFTSIGIGVYKVGNTVYATQEFYR</sequence>
<evidence type="ECO:0000313" key="3">
    <source>
        <dbReference type="Proteomes" id="UP000596929"/>
    </source>
</evidence>
<evidence type="ECO:0000259" key="1">
    <source>
        <dbReference type="Pfam" id="PF00188"/>
    </source>
</evidence>
<proteinExistence type="predicted"/>
<evidence type="ECO:0000313" key="2">
    <source>
        <dbReference type="EMBL" id="MBC5628398.1"/>
    </source>
</evidence>
<dbReference type="PANTHER" id="PTHR31157:SF1">
    <property type="entry name" value="SCP DOMAIN-CONTAINING PROTEIN"/>
    <property type="match status" value="1"/>
</dbReference>
<accession>A0ABR7DBZ9</accession>
<dbReference type="SUPFAM" id="SSF55797">
    <property type="entry name" value="PR-1-like"/>
    <property type="match status" value="1"/>
</dbReference>
<dbReference type="EMBL" id="JACOOO010000008">
    <property type="protein sequence ID" value="MBC5628398.1"/>
    <property type="molecule type" value="Genomic_DNA"/>
</dbReference>